<keyword evidence="2" id="KW-1185">Reference proteome</keyword>
<accession>A0A4R1Q1X2</accession>
<reference evidence="1 2" key="1">
    <citation type="submission" date="2019-03" db="EMBL/GenBank/DDBJ databases">
        <title>Genomic Encyclopedia of Type Strains, Phase IV (KMG-IV): sequencing the most valuable type-strain genomes for metagenomic binning, comparative biology and taxonomic classification.</title>
        <authorList>
            <person name="Goeker M."/>
        </authorList>
    </citation>
    <scope>NUCLEOTIDE SEQUENCE [LARGE SCALE GENOMIC DNA]</scope>
    <source>
        <strain evidence="1 2">DSM 15969</strain>
    </source>
</reference>
<dbReference type="RefSeq" id="WP_132073732.1">
    <property type="nucleotide sequence ID" value="NZ_DAIMLW010000138.1"/>
</dbReference>
<evidence type="ECO:0000313" key="1">
    <source>
        <dbReference type="EMBL" id="TCL39807.1"/>
    </source>
</evidence>
<protein>
    <submittedName>
        <fullName evidence="1">Uncharacterized protein</fullName>
    </submittedName>
</protein>
<comment type="caution">
    <text evidence="1">The sequence shown here is derived from an EMBL/GenBank/DDBJ whole genome shotgun (WGS) entry which is preliminary data.</text>
</comment>
<proteinExistence type="predicted"/>
<dbReference type="Proteomes" id="UP000295063">
    <property type="component" value="Unassembled WGS sequence"/>
</dbReference>
<gene>
    <name evidence="1" type="ORF">EV210_1012</name>
</gene>
<dbReference type="EMBL" id="SLUI01000001">
    <property type="protein sequence ID" value="TCL39807.1"/>
    <property type="molecule type" value="Genomic_DNA"/>
</dbReference>
<name>A0A4R1Q1X2_9FIRM</name>
<dbReference type="AlphaFoldDB" id="A0A4R1Q1X2"/>
<evidence type="ECO:0000313" key="2">
    <source>
        <dbReference type="Proteomes" id="UP000295063"/>
    </source>
</evidence>
<organism evidence="1 2">
    <name type="scientific">Anaerospora hongkongensis</name>
    <dbReference type="NCBI Taxonomy" id="244830"/>
    <lineage>
        <taxon>Bacteria</taxon>
        <taxon>Bacillati</taxon>
        <taxon>Bacillota</taxon>
        <taxon>Negativicutes</taxon>
        <taxon>Selenomonadales</taxon>
        <taxon>Sporomusaceae</taxon>
        <taxon>Anaerospora</taxon>
    </lineage>
</organism>
<sequence>MHVSIMNLAIPSDWEVLLNRFYDLPSGKLLVKPEYFDEGVEYSFALFYAKCALHQITVDWTTLPGETVGQYRIQAARKEGYYSNLMEFVSQDRLEVQEKLNSWLYQLVFPCSTNEEAREALEQEPHTPKYLLMPLAVPTGWRMWSNAFYDLTCDPYYIEKHCFSEDMLHLQSTGPLVDGCPCIVDLGWVPSNSPEGRYRINVVVNDFSDKIYQFENRDRFVVQNKLSEALETLNTYKNRQDILACLAGDISQPIDKVKQFLLSYYYKEPADNARAVAAARHGENSLEETREIAQAFQQVLGQGIQAYHWERLVQDYGGQTFEDDEDAYEFIQNIAKDMAPCWAIDPK</sequence>
<dbReference type="OrthoDB" id="3532550at2"/>